<dbReference type="Proteomes" id="UP000664534">
    <property type="component" value="Unassembled WGS sequence"/>
</dbReference>
<accession>A0A8H3G4C3</accession>
<sequence length="200" mass="21933">MTTTLSTTLSTSLQIFLYTLTCLLSVAFVLALGITLCIYIDRRRRTRLSSVILDEEKGISSSTGAGVGDGVGVPEEEEEGKGEGEETGKGKGKEIEIEKENKKGALQSPQSQKNQNQNSQLPSSSRSRGPFSEYSPLLSSEYDFNTSLRFLNGRERCIELQCQRASRLAAAFRGKGNSLCPHLFHQGWDDRGGFRKGDGM</sequence>
<evidence type="ECO:0000256" key="2">
    <source>
        <dbReference type="SAM" id="Phobius"/>
    </source>
</evidence>
<dbReference type="AlphaFoldDB" id="A0A8H3G4C3"/>
<dbReference type="OrthoDB" id="10340222at2759"/>
<feature type="transmembrane region" description="Helical" evidence="2">
    <location>
        <begin position="15"/>
        <end position="40"/>
    </location>
</feature>
<name>A0A8H3G4C3_9LECA</name>
<gene>
    <name evidence="3" type="ORF">IMSHALPRED_010271</name>
</gene>
<evidence type="ECO:0000313" key="4">
    <source>
        <dbReference type="Proteomes" id="UP000664534"/>
    </source>
</evidence>
<protein>
    <submittedName>
        <fullName evidence="3">Uncharacterized protein</fullName>
    </submittedName>
</protein>
<feature type="region of interest" description="Disordered" evidence="1">
    <location>
        <begin position="62"/>
        <end position="136"/>
    </location>
</feature>
<dbReference type="EMBL" id="CAJPDT010000084">
    <property type="protein sequence ID" value="CAF9935550.1"/>
    <property type="molecule type" value="Genomic_DNA"/>
</dbReference>
<keyword evidence="2" id="KW-0472">Membrane</keyword>
<proteinExistence type="predicted"/>
<feature type="compositionally biased region" description="Basic and acidic residues" evidence="1">
    <location>
        <begin position="81"/>
        <end position="103"/>
    </location>
</feature>
<feature type="compositionally biased region" description="Low complexity" evidence="1">
    <location>
        <begin position="104"/>
        <end position="128"/>
    </location>
</feature>
<keyword evidence="2" id="KW-0812">Transmembrane</keyword>
<organism evidence="3 4">
    <name type="scientific">Imshaugia aleurites</name>
    <dbReference type="NCBI Taxonomy" id="172621"/>
    <lineage>
        <taxon>Eukaryota</taxon>
        <taxon>Fungi</taxon>
        <taxon>Dikarya</taxon>
        <taxon>Ascomycota</taxon>
        <taxon>Pezizomycotina</taxon>
        <taxon>Lecanoromycetes</taxon>
        <taxon>OSLEUM clade</taxon>
        <taxon>Lecanoromycetidae</taxon>
        <taxon>Lecanorales</taxon>
        <taxon>Lecanorineae</taxon>
        <taxon>Parmeliaceae</taxon>
        <taxon>Imshaugia</taxon>
    </lineage>
</organism>
<keyword evidence="4" id="KW-1185">Reference proteome</keyword>
<evidence type="ECO:0000313" key="3">
    <source>
        <dbReference type="EMBL" id="CAF9935550.1"/>
    </source>
</evidence>
<comment type="caution">
    <text evidence="3">The sequence shown here is derived from an EMBL/GenBank/DDBJ whole genome shotgun (WGS) entry which is preliminary data.</text>
</comment>
<evidence type="ECO:0000256" key="1">
    <source>
        <dbReference type="SAM" id="MobiDB-lite"/>
    </source>
</evidence>
<reference evidence="3" key="1">
    <citation type="submission" date="2021-03" db="EMBL/GenBank/DDBJ databases">
        <authorList>
            <person name="Tagirdzhanova G."/>
        </authorList>
    </citation>
    <scope>NUCLEOTIDE SEQUENCE</scope>
</reference>
<keyword evidence="2" id="KW-1133">Transmembrane helix</keyword>